<dbReference type="FunFam" id="2.20.100.10:FF:000001">
    <property type="entry name" value="semaphorin-5A isoform X1"/>
    <property type="match status" value="1"/>
</dbReference>
<dbReference type="InterPro" id="IPR000884">
    <property type="entry name" value="TSP1_rpt"/>
</dbReference>
<keyword evidence="5" id="KW-0677">Repeat</keyword>
<dbReference type="PANTHER" id="PTHR22906:SF43">
    <property type="entry name" value="PROPERDIN"/>
    <property type="match status" value="1"/>
</dbReference>
<dbReference type="PROSITE" id="PS50092">
    <property type="entry name" value="TSP1"/>
    <property type="match status" value="2"/>
</dbReference>
<evidence type="ECO:0000313" key="10">
    <source>
        <dbReference type="Proteomes" id="UP000242188"/>
    </source>
</evidence>
<feature type="signal peptide" evidence="8">
    <location>
        <begin position="1"/>
        <end position="21"/>
    </location>
</feature>
<sequence>MLSYADLVLTFVSLTVGEAKGHRSLGSWGEWSAWSKCSVTCGYGTSSRHKEWRQPDKKDKFPFYDIIECWSAVECPVHGRWSIWQEWTVCPVMCNGGVQRRERHCNEPGPKFGGNKCYGAKWEGKECGMQKCPVIPANFTMASCDHTSFICDSRRHCVPGGQRCDGILQCHDGSDERKCFSYVFRWNGVQSSGDVLMGNAQLLTFSLAMVFVVISQPT</sequence>
<dbReference type="InterPro" id="IPR023415">
    <property type="entry name" value="LDLR_class-A_CS"/>
</dbReference>
<keyword evidence="6 7" id="KW-1015">Disulfide bond</keyword>
<evidence type="ECO:0000256" key="5">
    <source>
        <dbReference type="ARBA" id="ARBA00022737"/>
    </source>
</evidence>
<comment type="subcellular location">
    <subcellularLocation>
        <location evidence="1">Secreted</location>
    </subcellularLocation>
</comment>
<proteinExistence type="predicted"/>
<dbReference type="CDD" id="cd00112">
    <property type="entry name" value="LDLa"/>
    <property type="match status" value="1"/>
</dbReference>
<dbReference type="AlphaFoldDB" id="A0A210QU09"/>
<reference evidence="9 10" key="1">
    <citation type="journal article" date="2017" name="Nat. Ecol. Evol.">
        <title>Scallop genome provides insights into evolution of bilaterian karyotype and development.</title>
        <authorList>
            <person name="Wang S."/>
            <person name="Zhang J."/>
            <person name="Jiao W."/>
            <person name="Li J."/>
            <person name="Xun X."/>
            <person name="Sun Y."/>
            <person name="Guo X."/>
            <person name="Huan P."/>
            <person name="Dong B."/>
            <person name="Zhang L."/>
            <person name="Hu X."/>
            <person name="Sun X."/>
            <person name="Wang J."/>
            <person name="Zhao C."/>
            <person name="Wang Y."/>
            <person name="Wang D."/>
            <person name="Huang X."/>
            <person name="Wang R."/>
            <person name="Lv J."/>
            <person name="Li Y."/>
            <person name="Zhang Z."/>
            <person name="Liu B."/>
            <person name="Lu W."/>
            <person name="Hui Y."/>
            <person name="Liang J."/>
            <person name="Zhou Z."/>
            <person name="Hou R."/>
            <person name="Li X."/>
            <person name="Liu Y."/>
            <person name="Li H."/>
            <person name="Ning X."/>
            <person name="Lin Y."/>
            <person name="Zhao L."/>
            <person name="Xing Q."/>
            <person name="Dou J."/>
            <person name="Li Y."/>
            <person name="Mao J."/>
            <person name="Guo H."/>
            <person name="Dou H."/>
            <person name="Li T."/>
            <person name="Mu C."/>
            <person name="Jiang W."/>
            <person name="Fu Q."/>
            <person name="Fu X."/>
            <person name="Miao Y."/>
            <person name="Liu J."/>
            <person name="Yu Q."/>
            <person name="Li R."/>
            <person name="Liao H."/>
            <person name="Li X."/>
            <person name="Kong Y."/>
            <person name="Jiang Z."/>
            <person name="Chourrout D."/>
            <person name="Li R."/>
            <person name="Bao Z."/>
        </authorList>
    </citation>
    <scope>NUCLEOTIDE SEQUENCE [LARGE SCALE GENOMIC DNA]</scope>
    <source>
        <strain evidence="9 10">PY_sf001</strain>
    </source>
</reference>
<accession>A0A210QU09</accession>
<dbReference type="Proteomes" id="UP000242188">
    <property type="component" value="Unassembled WGS sequence"/>
</dbReference>
<dbReference type="OrthoDB" id="6070222at2759"/>
<dbReference type="SMART" id="SM00209">
    <property type="entry name" value="TSP1"/>
    <property type="match status" value="2"/>
</dbReference>
<gene>
    <name evidence="9" type="ORF">KP79_PYT20098</name>
</gene>
<dbReference type="InterPro" id="IPR002172">
    <property type="entry name" value="LDrepeatLR_classA_rpt"/>
</dbReference>
<feature type="disulfide bond" evidence="7">
    <location>
        <begin position="164"/>
        <end position="179"/>
    </location>
</feature>
<dbReference type="PRINTS" id="PR01705">
    <property type="entry name" value="TSP1REPEAT"/>
</dbReference>
<keyword evidence="3" id="KW-0245">EGF-like domain</keyword>
<dbReference type="Pfam" id="PF00090">
    <property type="entry name" value="TSP_1"/>
    <property type="match status" value="2"/>
</dbReference>
<organism evidence="9 10">
    <name type="scientific">Mizuhopecten yessoensis</name>
    <name type="common">Japanese scallop</name>
    <name type="synonym">Patinopecten yessoensis</name>
    <dbReference type="NCBI Taxonomy" id="6573"/>
    <lineage>
        <taxon>Eukaryota</taxon>
        <taxon>Metazoa</taxon>
        <taxon>Spiralia</taxon>
        <taxon>Lophotrochozoa</taxon>
        <taxon>Mollusca</taxon>
        <taxon>Bivalvia</taxon>
        <taxon>Autobranchia</taxon>
        <taxon>Pteriomorphia</taxon>
        <taxon>Pectinida</taxon>
        <taxon>Pectinoidea</taxon>
        <taxon>Pectinidae</taxon>
        <taxon>Mizuhopecten</taxon>
    </lineage>
</organism>
<dbReference type="InterPro" id="IPR052065">
    <property type="entry name" value="Compl_asym_regulator"/>
</dbReference>
<dbReference type="PROSITE" id="PS50068">
    <property type="entry name" value="LDLRA_2"/>
    <property type="match status" value="1"/>
</dbReference>
<dbReference type="SMART" id="SM00192">
    <property type="entry name" value="LDLa"/>
    <property type="match status" value="1"/>
</dbReference>
<dbReference type="Gene3D" id="4.10.400.10">
    <property type="entry name" value="Low-density Lipoprotein Receptor"/>
    <property type="match status" value="1"/>
</dbReference>
<keyword evidence="2" id="KW-0964">Secreted</keyword>
<comment type="caution">
    <text evidence="7">Lacks conserved residue(s) required for the propagation of feature annotation.</text>
</comment>
<evidence type="ECO:0000256" key="3">
    <source>
        <dbReference type="ARBA" id="ARBA00022536"/>
    </source>
</evidence>
<feature type="chain" id="PRO_5013030068" evidence="8">
    <location>
        <begin position="22"/>
        <end position="218"/>
    </location>
</feature>
<evidence type="ECO:0000256" key="8">
    <source>
        <dbReference type="SAM" id="SignalP"/>
    </source>
</evidence>
<dbReference type="SUPFAM" id="SSF82895">
    <property type="entry name" value="TSP-1 type 1 repeat"/>
    <property type="match status" value="2"/>
</dbReference>
<keyword evidence="10" id="KW-1185">Reference proteome</keyword>
<evidence type="ECO:0000256" key="7">
    <source>
        <dbReference type="PROSITE-ProRule" id="PRU00124"/>
    </source>
</evidence>
<dbReference type="PROSITE" id="PS01209">
    <property type="entry name" value="LDLRA_1"/>
    <property type="match status" value="1"/>
</dbReference>
<keyword evidence="4 8" id="KW-0732">Signal</keyword>
<dbReference type="Gene3D" id="2.20.100.10">
    <property type="entry name" value="Thrombospondin type-1 (TSP1) repeat"/>
    <property type="match status" value="2"/>
</dbReference>
<dbReference type="STRING" id="6573.A0A210QU09"/>
<dbReference type="EMBL" id="NEDP02001908">
    <property type="protein sequence ID" value="OWF52199.1"/>
    <property type="molecule type" value="Genomic_DNA"/>
</dbReference>
<evidence type="ECO:0000313" key="9">
    <source>
        <dbReference type="EMBL" id="OWF52199.1"/>
    </source>
</evidence>
<comment type="caution">
    <text evidence="9">The sequence shown here is derived from an EMBL/GenBank/DDBJ whole genome shotgun (WGS) entry which is preliminary data.</text>
</comment>
<evidence type="ECO:0000256" key="4">
    <source>
        <dbReference type="ARBA" id="ARBA00022729"/>
    </source>
</evidence>
<name>A0A210QU09_MIZYE</name>
<dbReference type="SUPFAM" id="SSF57424">
    <property type="entry name" value="LDL receptor-like module"/>
    <property type="match status" value="1"/>
</dbReference>
<dbReference type="PANTHER" id="PTHR22906">
    <property type="entry name" value="PROPERDIN"/>
    <property type="match status" value="1"/>
</dbReference>
<dbReference type="Pfam" id="PF00057">
    <property type="entry name" value="Ldl_recept_a"/>
    <property type="match status" value="1"/>
</dbReference>
<evidence type="ECO:0000256" key="1">
    <source>
        <dbReference type="ARBA" id="ARBA00004613"/>
    </source>
</evidence>
<dbReference type="InterPro" id="IPR036383">
    <property type="entry name" value="TSP1_rpt_sf"/>
</dbReference>
<evidence type="ECO:0000256" key="6">
    <source>
        <dbReference type="ARBA" id="ARBA00023157"/>
    </source>
</evidence>
<evidence type="ECO:0000256" key="2">
    <source>
        <dbReference type="ARBA" id="ARBA00022525"/>
    </source>
</evidence>
<protein>
    <submittedName>
        <fullName evidence="9">Hemicentin-1</fullName>
    </submittedName>
</protein>
<dbReference type="InterPro" id="IPR036055">
    <property type="entry name" value="LDL_receptor-like_sf"/>
</dbReference>